<keyword evidence="3" id="KW-1185">Reference proteome</keyword>
<dbReference type="EMBL" id="SHKN01000003">
    <property type="protein sequence ID" value="RZT92308.1"/>
    <property type="molecule type" value="Genomic_DNA"/>
</dbReference>
<evidence type="ECO:0000313" key="3">
    <source>
        <dbReference type="Proteomes" id="UP000293562"/>
    </source>
</evidence>
<proteinExistence type="predicted"/>
<dbReference type="PROSITE" id="PS51257">
    <property type="entry name" value="PROKAR_LIPOPROTEIN"/>
    <property type="match status" value="1"/>
</dbReference>
<dbReference type="InterPro" id="IPR030890">
    <property type="entry name" value="LP_HExxH_w_TonB"/>
</dbReference>
<reference evidence="2 3" key="1">
    <citation type="submission" date="2019-02" db="EMBL/GenBank/DDBJ databases">
        <title>Genomic Encyclopedia of Type Strains, Phase IV (KMG-IV): sequencing the most valuable type-strain genomes for metagenomic binning, comparative biology and taxonomic classification.</title>
        <authorList>
            <person name="Goeker M."/>
        </authorList>
    </citation>
    <scope>NUCLEOTIDE SEQUENCE [LARGE SCALE GENOMIC DNA]</scope>
    <source>
        <strain evidence="2 3">DSM 28825</strain>
    </source>
</reference>
<keyword evidence="1" id="KW-0732">Signal</keyword>
<feature type="signal peptide" evidence="1">
    <location>
        <begin position="1"/>
        <end position="18"/>
    </location>
</feature>
<dbReference type="SUPFAM" id="SSF55486">
    <property type="entry name" value="Metalloproteases ('zincins'), catalytic domain"/>
    <property type="match status" value="1"/>
</dbReference>
<feature type="chain" id="PRO_5020307218" evidence="1">
    <location>
        <begin position="19"/>
        <end position="326"/>
    </location>
</feature>
<keyword evidence="2" id="KW-0449">Lipoprotein</keyword>
<dbReference type="AlphaFoldDB" id="A0A4Q7VC58"/>
<dbReference type="GO" id="GO:0016787">
    <property type="term" value="F:hydrolase activity"/>
    <property type="evidence" value="ECO:0007669"/>
    <property type="project" value="UniProtKB-KW"/>
</dbReference>
<dbReference type="Proteomes" id="UP000293562">
    <property type="component" value="Unassembled WGS sequence"/>
</dbReference>
<sequence length="326" mass="37452">MRKLTLLLSIVFISLFSACDSEDNSIYTPEKVIESTDPISIYFRENFLTPYGTAVRWKWDDNLVDDTKRVTPPLRDVCIPMGDFIKKFWIEPFTMTEPGEKFMLDHFPPELVFIGSKMYNSDGESVTLGYADAGVRITFTQVNEYDLTNSQWMFMQLRTAEHEFGHIIHQRHNLPDGFKEVSPENYKSNNWLNLAGDVQASSPKISREAITLGMVSNYGTSSENEDFCEILSLYITSTEAEFNERYITHEHEAPYAKVDADGNPVLDADGNPVMLDPNEDAAEINEGRDIIAVKLKMVKDYYMNKFEIDLDQVRDEIMKRISEINK</sequence>
<dbReference type="Gene3D" id="3.40.390.70">
    <property type="match status" value="1"/>
</dbReference>
<comment type="caution">
    <text evidence="2">The sequence shown here is derived from an EMBL/GenBank/DDBJ whole genome shotgun (WGS) entry which is preliminary data.</text>
</comment>
<evidence type="ECO:0000256" key="1">
    <source>
        <dbReference type="SAM" id="SignalP"/>
    </source>
</evidence>
<gene>
    <name evidence="2" type="ORF">EV201_2779</name>
</gene>
<evidence type="ECO:0000313" key="2">
    <source>
        <dbReference type="EMBL" id="RZT92308.1"/>
    </source>
</evidence>
<dbReference type="Pfam" id="PF15890">
    <property type="entry name" value="Peptidase_Mx1"/>
    <property type="match status" value="1"/>
</dbReference>
<name>A0A4Q7VC58_9BACT</name>
<keyword evidence="2" id="KW-0378">Hydrolase</keyword>
<dbReference type="NCBIfam" id="TIGR04549">
    <property type="entry name" value="LP_HExxH_w_tonB"/>
    <property type="match status" value="1"/>
</dbReference>
<accession>A0A4Q7VC58</accession>
<organism evidence="2 3">
    <name type="scientific">Ancylomarina subtilis</name>
    <dbReference type="NCBI Taxonomy" id="1639035"/>
    <lineage>
        <taxon>Bacteria</taxon>
        <taxon>Pseudomonadati</taxon>
        <taxon>Bacteroidota</taxon>
        <taxon>Bacteroidia</taxon>
        <taxon>Marinilabiliales</taxon>
        <taxon>Marinifilaceae</taxon>
        <taxon>Ancylomarina</taxon>
    </lineage>
</organism>
<protein>
    <submittedName>
        <fullName evidence="2">Substrate import-associated zinc metallohydrolase lipoprotein</fullName>
    </submittedName>
</protein>